<evidence type="ECO:0000256" key="8">
    <source>
        <dbReference type="ARBA" id="ARBA00022989"/>
    </source>
</evidence>
<name>A0A5J6UPG3_9EUCA</name>
<evidence type="ECO:0000313" key="14">
    <source>
        <dbReference type="EMBL" id="QFG40076.1"/>
    </source>
</evidence>
<evidence type="ECO:0000256" key="5">
    <source>
        <dbReference type="ARBA" id="ARBA00022547"/>
    </source>
</evidence>
<keyword evidence="9 12" id="KW-0406">Ion transport</keyword>
<keyword evidence="5 12" id="KW-0138">CF(0)</keyword>
<evidence type="ECO:0000256" key="2">
    <source>
        <dbReference type="ARBA" id="ARBA00008892"/>
    </source>
</evidence>
<comment type="subcellular location">
    <subcellularLocation>
        <location evidence="1 12">Mitochondrion membrane</location>
        <topology evidence="1 12">Single-pass membrane protein</topology>
    </subcellularLocation>
</comment>
<dbReference type="GO" id="GO:0031966">
    <property type="term" value="C:mitochondrial membrane"/>
    <property type="evidence" value="ECO:0007669"/>
    <property type="project" value="UniProtKB-SubCell"/>
</dbReference>
<protein>
    <recommendedName>
        <fullName evidence="12">ATP synthase complex subunit 8</fullName>
    </recommendedName>
</protein>
<feature type="transmembrane region" description="Helical" evidence="13">
    <location>
        <begin position="12"/>
        <end position="31"/>
    </location>
</feature>
<geneLocation type="mitochondrion" evidence="14"/>
<gene>
    <name evidence="14" type="primary">ATP8</name>
</gene>
<evidence type="ECO:0000256" key="10">
    <source>
        <dbReference type="ARBA" id="ARBA00023128"/>
    </source>
</evidence>
<evidence type="ECO:0000256" key="3">
    <source>
        <dbReference type="ARBA" id="ARBA00011291"/>
    </source>
</evidence>
<dbReference type="AlphaFoldDB" id="A0A5J6UPG3"/>
<reference evidence="14" key="1">
    <citation type="journal article" date="2019" name="Ecol. Evol.">
        <title>The complete mitochondrial genomes of two vent squat lobsters, Munidopsis lauensis and M. verrilli: Novel gene arrangements and phylogenetic implications.</title>
        <authorList>
            <person name="Sun S.E."/>
            <person name="Sha Z."/>
            <person name="Wang Y."/>
        </authorList>
    </citation>
    <scope>NUCLEOTIDE SEQUENCE</scope>
</reference>
<evidence type="ECO:0000256" key="11">
    <source>
        <dbReference type="ARBA" id="ARBA00023136"/>
    </source>
</evidence>
<keyword evidence="8 13" id="KW-1133">Transmembrane helix</keyword>
<comment type="similarity">
    <text evidence="2 12">Belongs to the ATPase protein 8 family.</text>
</comment>
<evidence type="ECO:0000256" key="1">
    <source>
        <dbReference type="ARBA" id="ARBA00004304"/>
    </source>
</evidence>
<dbReference type="Pfam" id="PF00895">
    <property type="entry name" value="ATP-synt_8"/>
    <property type="match status" value="1"/>
</dbReference>
<proteinExistence type="inferred from homology"/>
<dbReference type="GO" id="GO:0045259">
    <property type="term" value="C:proton-transporting ATP synthase complex"/>
    <property type="evidence" value="ECO:0007669"/>
    <property type="project" value="UniProtKB-KW"/>
</dbReference>
<dbReference type="InterPro" id="IPR001421">
    <property type="entry name" value="ATP8_metazoa"/>
</dbReference>
<evidence type="ECO:0000256" key="6">
    <source>
        <dbReference type="ARBA" id="ARBA00022692"/>
    </source>
</evidence>
<keyword evidence="4 12" id="KW-0813">Transport</keyword>
<comment type="subunit">
    <text evidence="3">F-type ATPases have 2 components, CF(1) - the catalytic core - and CF(0) - the membrane proton channel.</text>
</comment>
<evidence type="ECO:0000256" key="13">
    <source>
        <dbReference type="SAM" id="Phobius"/>
    </source>
</evidence>
<dbReference type="GO" id="GO:0015078">
    <property type="term" value="F:proton transmembrane transporter activity"/>
    <property type="evidence" value="ECO:0007669"/>
    <property type="project" value="InterPro"/>
</dbReference>
<organism evidence="14">
    <name type="scientific">Munidopsis lauensis</name>
    <dbReference type="NCBI Taxonomy" id="418534"/>
    <lineage>
        <taxon>Eukaryota</taxon>
        <taxon>Metazoa</taxon>
        <taxon>Ecdysozoa</taxon>
        <taxon>Arthropoda</taxon>
        <taxon>Crustacea</taxon>
        <taxon>Multicrustacea</taxon>
        <taxon>Malacostraca</taxon>
        <taxon>Eumalacostraca</taxon>
        <taxon>Eucarida</taxon>
        <taxon>Decapoda</taxon>
        <taxon>Pleocyemata</taxon>
        <taxon>Anomura</taxon>
        <taxon>Galatheoidea</taxon>
        <taxon>Munidopsidae</taxon>
        <taxon>Munidopsis</taxon>
    </lineage>
</organism>
<evidence type="ECO:0000256" key="9">
    <source>
        <dbReference type="ARBA" id="ARBA00023065"/>
    </source>
</evidence>
<evidence type="ECO:0000256" key="7">
    <source>
        <dbReference type="ARBA" id="ARBA00022781"/>
    </source>
</evidence>
<sequence length="52" mass="6185">MPQMAPTLWLNLLFLFSSALILFLIMNYFIFPPEKLNSTDKSSLPSKKHWKW</sequence>
<dbReference type="GO" id="GO:0015986">
    <property type="term" value="P:proton motive force-driven ATP synthesis"/>
    <property type="evidence" value="ECO:0007669"/>
    <property type="project" value="InterPro"/>
</dbReference>
<keyword evidence="11 13" id="KW-0472">Membrane</keyword>
<keyword evidence="7 12" id="KW-0375">Hydrogen ion transport</keyword>
<evidence type="ECO:0000256" key="12">
    <source>
        <dbReference type="RuleBase" id="RU003661"/>
    </source>
</evidence>
<evidence type="ECO:0000256" key="4">
    <source>
        <dbReference type="ARBA" id="ARBA00022448"/>
    </source>
</evidence>
<keyword evidence="10 12" id="KW-0496">Mitochondrion</keyword>
<dbReference type="EMBL" id="MH717895">
    <property type="protein sequence ID" value="QFG40076.1"/>
    <property type="molecule type" value="Genomic_DNA"/>
</dbReference>
<accession>A0A5J6UPG3</accession>
<keyword evidence="6 12" id="KW-0812">Transmembrane</keyword>